<reference evidence="12" key="1">
    <citation type="submission" date="2022-11" db="UniProtKB">
        <authorList>
            <consortium name="WormBaseParasite"/>
        </authorList>
    </citation>
    <scope>IDENTIFICATION</scope>
</reference>
<dbReference type="InterPro" id="IPR018097">
    <property type="entry name" value="EGF_Ca-bd_CS"/>
</dbReference>
<sequence>MSHGFLLLNNASRACSNHDHQQSNESTTTNEAWYPPVTPNPVYSYGQGITHKPTKKEKKTLSLMPYYGLAAICSWAGNLVDVQLQELRLGQKNVCPHEEVEIVTVKQPCVQTYTKYVRSRKPGCNGKFTSCAVREPKTVYYRTFKNVTRKRRHTTIECCAGWVHIPGEDGCQRANCTSDLCHNGGTCIPNINGTDQLCHCVDGFQGARCQYDINECLVQNGFCEHDCVNTIGTYYCRCFPGYQLDDDGRKCIDVNECLIDNGGCEYLCINTAGGHRCECAANKQLALNGRSCADQDSCAIGNGGCEQLCEEKDGKFFRCRCKPGYLLNTDKRTCHPIDPCIVNKGGCQHHCVNDNGRARCQCFPGYYLDKDQKSCIDLDECQISLHGCEQECMNSYGSYRCRCQPGYKLALDGRSCIPKLEGCQIGNGGCQHECLEQPDGGIKCACRDGFILGEDRKGCR</sequence>
<protein>
    <submittedName>
        <fullName evidence="12">Uncharacterized protein</fullName>
    </submittedName>
</protein>
<dbReference type="PANTHER" id="PTHR47333">
    <property type="entry name" value="VON WILLEBRAND FACTOR C AND EGF DOMAIN-CONTAINING PROTEIN"/>
    <property type="match status" value="1"/>
</dbReference>
<dbReference type="InterPro" id="IPR011489">
    <property type="entry name" value="EMI_domain"/>
</dbReference>
<dbReference type="InterPro" id="IPR009030">
    <property type="entry name" value="Growth_fac_rcpt_cys_sf"/>
</dbReference>
<evidence type="ECO:0000256" key="2">
    <source>
        <dbReference type="ARBA" id="ARBA00022525"/>
    </source>
</evidence>
<dbReference type="PROSITE" id="PS51041">
    <property type="entry name" value="EMI"/>
    <property type="match status" value="1"/>
</dbReference>
<feature type="domain" description="EGF-like" evidence="9">
    <location>
        <begin position="172"/>
        <end position="210"/>
    </location>
</feature>
<dbReference type="PANTHER" id="PTHR47333:SF4">
    <property type="entry name" value="EGF-LIKE DOMAIN-CONTAINING PROTEIN"/>
    <property type="match status" value="1"/>
</dbReference>
<dbReference type="PROSITE" id="PS01186">
    <property type="entry name" value="EGF_2"/>
    <property type="match status" value="4"/>
</dbReference>
<dbReference type="Gene3D" id="2.10.25.10">
    <property type="entry name" value="Laminin"/>
    <property type="match status" value="7"/>
</dbReference>
<evidence type="ECO:0000256" key="8">
    <source>
        <dbReference type="PROSITE-ProRule" id="PRU00076"/>
    </source>
</evidence>
<keyword evidence="6 8" id="KW-1015">Disulfide bond</keyword>
<keyword evidence="3 8" id="KW-0245">EGF-like domain</keyword>
<dbReference type="SMART" id="SM00181">
    <property type="entry name" value="EGF"/>
    <property type="match status" value="7"/>
</dbReference>
<dbReference type="Pfam" id="PF14670">
    <property type="entry name" value="FXa_inhibition"/>
    <property type="match status" value="5"/>
</dbReference>
<dbReference type="WBParaSite" id="ACRNAN_scaffold100.g17116.t1">
    <property type="protein sequence ID" value="ACRNAN_scaffold100.g17116.t1"/>
    <property type="gene ID" value="ACRNAN_scaffold100.g17116"/>
</dbReference>
<evidence type="ECO:0000259" key="10">
    <source>
        <dbReference type="PROSITE" id="PS51041"/>
    </source>
</evidence>
<evidence type="ECO:0000256" key="4">
    <source>
        <dbReference type="ARBA" id="ARBA00022729"/>
    </source>
</evidence>
<dbReference type="SUPFAM" id="SSF57196">
    <property type="entry name" value="EGF/Laminin"/>
    <property type="match status" value="4"/>
</dbReference>
<dbReference type="InterPro" id="IPR052080">
    <property type="entry name" value="vWF_C/EGF_Fibrillin"/>
</dbReference>
<keyword evidence="5" id="KW-0677">Repeat</keyword>
<dbReference type="GO" id="GO:0005576">
    <property type="term" value="C:extracellular region"/>
    <property type="evidence" value="ECO:0007669"/>
    <property type="project" value="UniProtKB-SubCell"/>
</dbReference>
<feature type="domain" description="EGF-like" evidence="9">
    <location>
        <begin position="377"/>
        <end position="417"/>
    </location>
</feature>
<proteinExistence type="predicted"/>
<feature type="domain" description="EMI" evidence="10">
    <location>
        <begin position="91"/>
        <end position="173"/>
    </location>
</feature>
<dbReference type="InterPro" id="IPR001881">
    <property type="entry name" value="EGF-like_Ca-bd_dom"/>
</dbReference>
<comment type="caution">
    <text evidence="8">Lacks conserved residue(s) required for the propagation of feature annotation.</text>
</comment>
<dbReference type="FunFam" id="2.10.25.10:FF:000010">
    <property type="entry name" value="Pro-epidermal growth factor"/>
    <property type="match status" value="1"/>
</dbReference>
<dbReference type="SMART" id="SM00179">
    <property type="entry name" value="EGF_CA"/>
    <property type="match status" value="5"/>
</dbReference>
<keyword evidence="2" id="KW-0964">Secreted</keyword>
<name>A0A914CFW4_9BILA</name>
<feature type="disulfide bond" evidence="8">
    <location>
        <begin position="200"/>
        <end position="209"/>
    </location>
</feature>
<evidence type="ECO:0000313" key="11">
    <source>
        <dbReference type="Proteomes" id="UP000887540"/>
    </source>
</evidence>
<dbReference type="FunFam" id="2.10.25.10:FF:000037">
    <property type="entry name" value="Signal peptide, CUB domain and EGF-like domain-containing 2"/>
    <property type="match status" value="1"/>
</dbReference>
<dbReference type="FunFam" id="2.10.25.10:FF:000005">
    <property type="entry name" value="Fibrillin 2"/>
    <property type="match status" value="1"/>
</dbReference>
<dbReference type="PROSITE" id="PS00010">
    <property type="entry name" value="ASX_HYDROXYL"/>
    <property type="match status" value="2"/>
</dbReference>
<keyword evidence="7" id="KW-0325">Glycoprotein</keyword>
<dbReference type="Pfam" id="PF07645">
    <property type="entry name" value="EGF_CA"/>
    <property type="match status" value="1"/>
</dbReference>
<dbReference type="PROSITE" id="PS50026">
    <property type="entry name" value="EGF_3"/>
    <property type="match status" value="3"/>
</dbReference>
<accession>A0A914CFW4</accession>
<evidence type="ECO:0000256" key="5">
    <source>
        <dbReference type="ARBA" id="ARBA00022737"/>
    </source>
</evidence>
<feature type="domain" description="EGF-like" evidence="9">
    <location>
        <begin position="212"/>
        <end position="252"/>
    </location>
</feature>
<keyword evidence="11" id="KW-1185">Reference proteome</keyword>
<dbReference type="GO" id="GO:0005509">
    <property type="term" value="F:calcium ion binding"/>
    <property type="evidence" value="ECO:0007669"/>
    <property type="project" value="InterPro"/>
</dbReference>
<evidence type="ECO:0000259" key="9">
    <source>
        <dbReference type="PROSITE" id="PS50026"/>
    </source>
</evidence>
<dbReference type="Proteomes" id="UP000887540">
    <property type="component" value="Unplaced"/>
</dbReference>
<dbReference type="InterPro" id="IPR000742">
    <property type="entry name" value="EGF"/>
</dbReference>
<dbReference type="PROSITE" id="PS00022">
    <property type="entry name" value="EGF_1"/>
    <property type="match status" value="1"/>
</dbReference>
<dbReference type="InterPro" id="IPR000152">
    <property type="entry name" value="EGF-type_Asp/Asn_hydroxyl_site"/>
</dbReference>
<dbReference type="PROSITE" id="PS01187">
    <property type="entry name" value="EGF_CA"/>
    <property type="match status" value="2"/>
</dbReference>
<comment type="subcellular location">
    <subcellularLocation>
        <location evidence="1">Secreted</location>
    </subcellularLocation>
</comment>
<evidence type="ECO:0000256" key="6">
    <source>
        <dbReference type="ARBA" id="ARBA00023157"/>
    </source>
</evidence>
<dbReference type="AlphaFoldDB" id="A0A914CFW4"/>
<evidence type="ECO:0000256" key="7">
    <source>
        <dbReference type="ARBA" id="ARBA00023180"/>
    </source>
</evidence>
<dbReference type="SUPFAM" id="SSF57184">
    <property type="entry name" value="Growth factor receptor domain"/>
    <property type="match status" value="1"/>
</dbReference>
<evidence type="ECO:0000256" key="3">
    <source>
        <dbReference type="ARBA" id="ARBA00022536"/>
    </source>
</evidence>
<evidence type="ECO:0000313" key="12">
    <source>
        <dbReference type="WBParaSite" id="ACRNAN_scaffold100.g17116.t1"/>
    </source>
</evidence>
<feature type="disulfide bond" evidence="8">
    <location>
        <begin position="181"/>
        <end position="198"/>
    </location>
</feature>
<organism evidence="11 12">
    <name type="scientific">Acrobeloides nanus</name>
    <dbReference type="NCBI Taxonomy" id="290746"/>
    <lineage>
        <taxon>Eukaryota</taxon>
        <taxon>Metazoa</taxon>
        <taxon>Ecdysozoa</taxon>
        <taxon>Nematoda</taxon>
        <taxon>Chromadorea</taxon>
        <taxon>Rhabditida</taxon>
        <taxon>Tylenchina</taxon>
        <taxon>Cephalobomorpha</taxon>
        <taxon>Cephaloboidea</taxon>
        <taxon>Cephalobidae</taxon>
        <taxon>Acrobeloides</taxon>
    </lineage>
</organism>
<evidence type="ECO:0000256" key="1">
    <source>
        <dbReference type="ARBA" id="ARBA00004613"/>
    </source>
</evidence>
<keyword evidence="4" id="KW-0732">Signal</keyword>
<dbReference type="InterPro" id="IPR049883">
    <property type="entry name" value="NOTCH1_EGF-like"/>
</dbReference>